<reference evidence="5" key="1">
    <citation type="journal article" date="2015" name="PLoS Genet.">
        <title>Genome Sequence and Transcriptome Analyses of Chrysochromulina tobin: Metabolic Tools for Enhanced Algal Fitness in the Prominent Order Prymnesiales (Haptophyceae).</title>
        <authorList>
            <person name="Hovde B.T."/>
            <person name="Deodato C.R."/>
            <person name="Hunsperger H.M."/>
            <person name="Ryken S.A."/>
            <person name="Yost W."/>
            <person name="Jha R.K."/>
            <person name="Patterson J."/>
            <person name="Monnat R.J. Jr."/>
            <person name="Barlow S.B."/>
            <person name="Starkenburg S.R."/>
            <person name="Cattolico R.A."/>
        </authorList>
    </citation>
    <scope>NUCLEOTIDE SEQUENCE</scope>
    <source>
        <strain evidence="5">CCMP291</strain>
    </source>
</reference>
<keyword evidence="1" id="KW-0175">Coiled coil</keyword>
<feature type="transmembrane region" description="Helical" evidence="2">
    <location>
        <begin position="93"/>
        <end position="118"/>
    </location>
</feature>
<evidence type="ECO:0008006" key="6">
    <source>
        <dbReference type="Google" id="ProtNLM"/>
    </source>
</evidence>
<keyword evidence="5" id="KW-1185">Reference proteome</keyword>
<evidence type="ECO:0000256" key="2">
    <source>
        <dbReference type="SAM" id="Phobius"/>
    </source>
</evidence>
<organism evidence="4 5">
    <name type="scientific">Chrysochromulina tobinii</name>
    <dbReference type="NCBI Taxonomy" id="1460289"/>
    <lineage>
        <taxon>Eukaryota</taxon>
        <taxon>Haptista</taxon>
        <taxon>Haptophyta</taxon>
        <taxon>Prymnesiophyceae</taxon>
        <taxon>Prymnesiales</taxon>
        <taxon>Chrysochromulinaceae</taxon>
        <taxon>Chrysochromulina</taxon>
    </lineage>
</organism>
<feature type="signal peptide" evidence="3">
    <location>
        <begin position="1"/>
        <end position="17"/>
    </location>
</feature>
<evidence type="ECO:0000313" key="4">
    <source>
        <dbReference type="EMBL" id="KOO30636.1"/>
    </source>
</evidence>
<keyword evidence="2" id="KW-1133">Transmembrane helix</keyword>
<evidence type="ECO:0000256" key="3">
    <source>
        <dbReference type="SAM" id="SignalP"/>
    </source>
</evidence>
<protein>
    <recommendedName>
        <fullName evidence="6">TIR domain-containing protein</fullName>
    </recommendedName>
</protein>
<dbReference type="AlphaFoldDB" id="A0A0M0JVC6"/>
<comment type="caution">
    <text evidence="4">The sequence shown here is derived from an EMBL/GenBank/DDBJ whole genome shotgun (WGS) entry which is preliminary data.</text>
</comment>
<dbReference type="OrthoDB" id="431542at2759"/>
<feature type="coiled-coil region" evidence="1">
    <location>
        <begin position="199"/>
        <end position="226"/>
    </location>
</feature>
<evidence type="ECO:0000256" key="1">
    <source>
        <dbReference type="SAM" id="Coils"/>
    </source>
</evidence>
<name>A0A0M0JVC6_9EUKA</name>
<sequence length="543" mass="59840">MPPLNLWFAFRLAFTRGGVVYYHNLRTTQASLGKPDELKLRGGRNAEEAAAKPDELEGGLEAAQERAVVAAQSAWMEFTLEYTKGARSQLLRLWLTLRVVCIGVALLYLVVFLCMMLYVPSVDLYGPDPVEAGAIQNVIHSAVALAVALVFTPANRGRFVAWLGALGKSGMAATTRRKATVLRLRVDELRLKDTKGKLSQEEQSELSSSEDNLKELESSVQRLEAEGKATALAALIGKLSPAEALKLGTERFRALPLAELKREEIAGRKAGAVANDWKSSPGWPTQELLDKTFLARFGKVDAFVSHSWSDDGDAKFDRLQEWAAEEGERRSQTHAGAAGKVTDEGNGGIVGVTIWLDKACLDQRDIQASLAGLPVFISGCKQLLVLAGPTYASRLWCVIELFVFVQLTPIVHDRMRVMSLTSKDKAEEVSKDFELGLLKFDAGKAETFDPNDQERLLAVIEAAFGTFNPFNKIVRDISKVNYERVLAERAKVKGNAPELSTQQLRLAADSDDFDDRKKGVNAAQATHSRRKFKEISKKIEYNV</sequence>
<keyword evidence="2" id="KW-0472">Membrane</keyword>
<dbReference type="EMBL" id="JWZX01002188">
    <property type="protein sequence ID" value="KOO30636.1"/>
    <property type="molecule type" value="Genomic_DNA"/>
</dbReference>
<gene>
    <name evidence="4" type="ORF">Ctob_002935</name>
</gene>
<keyword evidence="3" id="KW-0732">Signal</keyword>
<feature type="chain" id="PRO_5005602118" description="TIR domain-containing protein" evidence="3">
    <location>
        <begin position="18"/>
        <end position="543"/>
    </location>
</feature>
<dbReference type="Proteomes" id="UP000037460">
    <property type="component" value="Unassembled WGS sequence"/>
</dbReference>
<keyword evidence="2" id="KW-0812">Transmembrane</keyword>
<proteinExistence type="predicted"/>
<evidence type="ECO:0000313" key="5">
    <source>
        <dbReference type="Proteomes" id="UP000037460"/>
    </source>
</evidence>
<accession>A0A0M0JVC6</accession>